<feature type="transmembrane region" description="Helical" evidence="8">
    <location>
        <begin position="175"/>
        <end position="195"/>
    </location>
</feature>
<dbReference type="GO" id="GO:0005886">
    <property type="term" value="C:plasma membrane"/>
    <property type="evidence" value="ECO:0007669"/>
    <property type="project" value="UniProtKB-SubCell"/>
</dbReference>
<evidence type="ECO:0000256" key="5">
    <source>
        <dbReference type="ARBA" id="ARBA00022989"/>
    </source>
</evidence>
<sequence length="490" mass="51562">MSSEIIVLAFALLVVLLIAGVPLGFSTGAIGAALLWINFGPAGLSLIAQRIYDLAVTFSLLAVPLFIFMSMLLERSAIAQRMYDALNLLLCRIRGGVAVTTAGMAVIMAAMSGIIGGEIVLLGLVALPQMLRLGYDKHLTIGTICACGSLGTMIPPSVVLIMYGLITQTSINDMFVAAVVPGLLLGAVFIGYIIIRVNLNPALAPVVERPPATPQERGGHPLIEMTLTLAPFAIGGAAGVIGAQAGAEGATSVSIGIGTCAALQLIAILITQKRQDLIIAHGLVPPLLIVTVVMGSIYGGITGITEAAAMGVGVTLLIIAIRGEFQFDLFAGAMEGTFRSTGAIMWVVFGATVLAGAFSLSGGNRYIASLLADMNLSPSSTILIMLLIFFILGMFMDWIGIILLTMPIFMPIVRSYGFDPVWFGVLFSMSMQVAFLSPPFGSAAFFLKSVAPPEIDLPTIYRSFGPFILLQIAVLMLVFFVPDIALFLVR</sequence>
<feature type="transmembrane region" description="Helical" evidence="8">
    <location>
        <begin position="382"/>
        <end position="409"/>
    </location>
</feature>
<keyword evidence="4 8" id="KW-0812">Transmembrane</keyword>
<dbReference type="PANTHER" id="PTHR33362:SF7">
    <property type="entry name" value="SLL1103 PROTEIN"/>
    <property type="match status" value="1"/>
</dbReference>
<dbReference type="Proteomes" id="UP000219050">
    <property type="component" value="Chromosome"/>
</dbReference>
<keyword evidence="11" id="KW-1185">Reference proteome</keyword>
<feature type="transmembrane region" description="Helical" evidence="8">
    <location>
        <begin position="253"/>
        <end position="270"/>
    </location>
</feature>
<protein>
    <recommendedName>
        <fullName evidence="9">TRAP C4-dicarboxylate transport system permease DctM subunit domain-containing protein</fullName>
    </recommendedName>
</protein>
<evidence type="ECO:0000256" key="7">
    <source>
        <dbReference type="RuleBase" id="RU369079"/>
    </source>
</evidence>
<feature type="transmembrane region" description="Helical" evidence="8">
    <location>
        <begin position="102"/>
        <end position="127"/>
    </location>
</feature>
<proteinExistence type="predicted"/>
<dbReference type="EMBL" id="CP021404">
    <property type="protein sequence ID" value="ATI41670.1"/>
    <property type="molecule type" value="Genomic_DNA"/>
</dbReference>
<dbReference type="Pfam" id="PF06808">
    <property type="entry name" value="DctM"/>
    <property type="match status" value="1"/>
</dbReference>
<dbReference type="GO" id="GO:0022857">
    <property type="term" value="F:transmembrane transporter activity"/>
    <property type="evidence" value="ECO:0007669"/>
    <property type="project" value="UniProtKB-UniRule"/>
</dbReference>
<keyword evidence="2" id="KW-1003">Cell membrane</keyword>
<evidence type="ECO:0000256" key="1">
    <source>
        <dbReference type="ARBA" id="ARBA00004429"/>
    </source>
</evidence>
<evidence type="ECO:0000259" key="9">
    <source>
        <dbReference type="Pfam" id="PF06808"/>
    </source>
</evidence>
<keyword evidence="6 8" id="KW-0472">Membrane</keyword>
<feature type="transmembrane region" description="Helical" evidence="8">
    <location>
        <begin position="343"/>
        <end position="362"/>
    </location>
</feature>
<dbReference type="InterPro" id="IPR004681">
    <property type="entry name" value="TRAP_DctM"/>
</dbReference>
<organism evidence="10 11">
    <name type="scientific">Pacificitalea manganoxidans</name>
    <dbReference type="NCBI Taxonomy" id="1411902"/>
    <lineage>
        <taxon>Bacteria</taxon>
        <taxon>Pseudomonadati</taxon>
        <taxon>Pseudomonadota</taxon>
        <taxon>Alphaproteobacteria</taxon>
        <taxon>Rhodobacterales</taxon>
        <taxon>Paracoccaceae</taxon>
        <taxon>Pacificitalea</taxon>
    </lineage>
</organism>
<feature type="transmembrane region" description="Helical" evidence="8">
    <location>
        <begin position="467"/>
        <end position="489"/>
    </location>
</feature>
<feature type="transmembrane region" description="Helical" evidence="8">
    <location>
        <begin position="6"/>
        <end position="39"/>
    </location>
</feature>
<feature type="transmembrane region" description="Helical" evidence="8">
    <location>
        <begin position="139"/>
        <end position="163"/>
    </location>
</feature>
<evidence type="ECO:0000313" key="11">
    <source>
        <dbReference type="Proteomes" id="UP000219050"/>
    </source>
</evidence>
<dbReference type="InterPro" id="IPR010656">
    <property type="entry name" value="DctM"/>
</dbReference>
<dbReference type="RefSeq" id="WP_097373049.1">
    <property type="nucleotide sequence ID" value="NZ_CP021404.1"/>
</dbReference>
<name>A0A291LYA8_9RHOB</name>
<comment type="function">
    <text evidence="7">Part of the tripartite ATP-independent periplasmic (TRAP) transport system.</text>
</comment>
<feature type="transmembrane region" description="Helical" evidence="8">
    <location>
        <begin position="304"/>
        <end position="322"/>
    </location>
</feature>
<evidence type="ECO:0000313" key="10">
    <source>
        <dbReference type="EMBL" id="ATI41670.1"/>
    </source>
</evidence>
<accession>A0A291LYA8</accession>
<evidence type="ECO:0000256" key="2">
    <source>
        <dbReference type="ARBA" id="ARBA00022475"/>
    </source>
</evidence>
<dbReference type="PANTHER" id="PTHR33362">
    <property type="entry name" value="SIALIC ACID TRAP TRANSPORTER PERMEASE PROTEIN SIAT-RELATED"/>
    <property type="match status" value="1"/>
</dbReference>
<feature type="transmembrane region" description="Helical" evidence="8">
    <location>
        <begin position="421"/>
        <end position="447"/>
    </location>
</feature>
<evidence type="ECO:0000256" key="8">
    <source>
        <dbReference type="SAM" id="Phobius"/>
    </source>
</evidence>
<evidence type="ECO:0000256" key="3">
    <source>
        <dbReference type="ARBA" id="ARBA00022519"/>
    </source>
</evidence>
<keyword evidence="3 7" id="KW-0997">Cell inner membrane</keyword>
<dbReference type="KEGG" id="cmag:CBW24_06435"/>
<evidence type="ECO:0000256" key="4">
    <source>
        <dbReference type="ARBA" id="ARBA00022692"/>
    </source>
</evidence>
<keyword evidence="5 8" id="KW-1133">Transmembrane helix</keyword>
<dbReference type="OrthoDB" id="7339120at2"/>
<gene>
    <name evidence="10" type="ORF">CBW24_06435</name>
</gene>
<reference evidence="10 11" key="1">
    <citation type="submission" date="2017-05" db="EMBL/GenBank/DDBJ databases">
        <title>Comparative genomic and metabolic analysis of manganese-oxidizing mechanisms in Celeribater manganoxidans DY25T: its adaption to the environment of polymetallic nodule.</title>
        <authorList>
            <person name="Wang X."/>
        </authorList>
    </citation>
    <scope>NUCLEOTIDE SEQUENCE [LARGE SCALE GENOMIC DNA]</scope>
    <source>
        <strain evidence="10 11">DY25</strain>
    </source>
</reference>
<feature type="transmembrane region" description="Helical" evidence="8">
    <location>
        <begin position="51"/>
        <end position="73"/>
    </location>
</feature>
<comment type="subcellular location">
    <subcellularLocation>
        <location evidence="1 7">Cell inner membrane</location>
        <topology evidence="1 7">Multi-pass membrane protein</topology>
    </subcellularLocation>
</comment>
<feature type="transmembrane region" description="Helical" evidence="8">
    <location>
        <begin position="277"/>
        <end position="298"/>
    </location>
</feature>
<keyword evidence="7" id="KW-0813">Transport</keyword>
<feature type="domain" description="TRAP C4-dicarboxylate transport system permease DctM subunit" evidence="9">
    <location>
        <begin position="10"/>
        <end position="483"/>
    </location>
</feature>
<dbReference type="AlphaFoldDB" id="A0A291LYA8"/>
<evidence type="ECO:0000256" key="6">
    <source>
        <dbReference type="ARBA" id="ARBA00023136"/>
    </source>
</evidence>